<dbReference type="InterPro" id="IPR046347">
    <property type="entry name" value="bZIP_sf"/>
</dbReference>
<dbReference type="Gene3D" id="1.20.5.170">
    <property type="match status" value="1"/>
</dbReference>
<dbReference type="GO" id="GO:0003700">
    <property type="term" value="F:DNA-binding transcription factor activity"/>
    <property type="evidence" value="ECO:0007669"/>
    <property type="project" value="InterPro"/>
</dbReference>
<reference evidence="2 3" key="1">
    <citation type="submission" date="2020-01" db="EMBL/GenBank/DDBJ databases">
        <authorList>
            <consortium name="DOE Joint Genome Institute"/>
            <person name="Haridas S."/>
            <person name="Albert R."/>
            <person name="Binder M."/>
            <person name="Bloem J."/>
            <person name="Labutti K."/>
            <person name="Salamov A."/>
            <person name="Andreopoulos B."/>
            <person name="Baker S.E."/>
            <person name="Barry K."/>
            <person name="Bills G."/>
            <person name="Bluhm B.H."/>
            <person name="Cannon C."/>
            <person name="Castanera R."/>
            <person name="Culley D.E."/>
            <person name="Daum C."/>
            <person name="Ezra D."/>
            <person name="Gonzalez J.B."/>
            <person name="Henrissat B."/>
            <person name="Kuo A."/>
            <person name="Liang C."/>
            <person name="Lipzen A."/>
            <person name="Lutzoni F."/>
            <person name="Magnuson J."/>
            <person name="Mondo S."/>
            <person name="Nolan M."/>
            <person name="Ohm R."/>
            <person name="Pangilinan J."/>
            <person name="Park H.-J.H."/>
            <person name="Ramirez L."/>
            <person name="Alfaro M."/>
            <person name="Sun H."/>
            <person name="Tritt A."/>
            <person name="Yoshinaga Y."/>
            <person name="Zwiers L.-H.L."/>
            <person name="Turgeon B.G."/>
            <person name="Goodwin S.B."/>
            <person name="Spatafora J.W."/>
            <person name="Crous P.W."/>
            <person name="Grigoriev I.V."/>
        </authorList>
    </citation>
    <scope>NUCLEOTIDE SEQUENCE [LARGE SCALE GENOMIC DNA]</scope>
    <source>
        <strain evidence="2 3">CBS 611.86</strain>
    </source>
</reference>
<dbReference type="SUPFAM" id="SSF57959">
    <property type="entry name" value="Leucine zipper domain"/>
    <property type="match status" value="1"/>
</dbReference>
<dbReference type="OrthoDB" id="5973539at2759"/>
<evidence type="ECO:0000313" key="2">
    <source>
        <dbReference type="EMBL" id="KAF2874540.1"/>
    </source>
</evidence>
<evidence type="ECO:0000313" key="3">
    <source>
        <dbReference type="Proteomes" id="UP000481861"/>
    </source>
</evidence>
<sequence>MDRKTKTPKKVPEPGDPDRKRVLNVLAQRRYRQRRRERIAELEAQAKRITPPQTIAQPRDRSVDVDFEVFPTTEPSSEELDEVEEVDRNDFVDVGFGGFQDLPDFQLFQDSGFSYLPSPIPQSPSSAMSISSSNTSAAPPGFNFPISADGGLLSIPMLSALHAFTTIATNLDIMAHIYNPLYLHTVSPKPDHSLPPSFYPTPAQIAIPHHPLIDTLVWPSVREKLICMLALPSAVRPPIARDDDGDGQSKAVIQLMHDLDDVDEGLKVHGNTTTWNDGSELAPESWEVGEQFFRNWWWCLDTKILELTNRKRKERGQSALRIQG</sequence>
<name>A0A7C8M9I3_9PLEO</name>
<dbReference type="PANTHER" id="PTHR38116">
    <property type="entry name" value="CHROMOSOME 7, WHOLE GENOME SHOTGUN SEQUENCE"/>
    <property type="match status" value="1"/>
</dbReference>
<feature type="region of interest" description="Disordered" evidence="1">
    <location>
        <begin position="1"/>
        <end position="20"/>
    </location>
</feature>
<comment type="caution">
    <text evidence="2">The sequence shown here is derived from an EMBL/GenBank/DDBJ whole genome shotgun (WGS) entry which is preliminary data.</text>
</comment>
<dbReference type="InterPro" id="IPR021833">
    <property type="entry name" value="DUF3425"/>
</dbReference>
<dbReference type="Pfam" id="PF11905">
    <property type="entry name" value="DUF3425"/>
    <property type="match status" value="1"/>
</dbReference>
<dbReference type="PANTHER" id="PTHR38116:SF9">
    <property type="entry name" value="BZIP DOMAIN-CONTAINING PROTEIN"/>
    <property type="match status" value="1"/>
</dbReference>
<proteinExistence type="predicted"/>
<dbReference type="Proteomes" id="UP000481861">
    <property type="component" value="Unassembled WGS sequence"/>
</dbReference>
<evidence type="ECO:0000256" key="1">
    <source>
        <dbReference type="SAM" id="MobiDB-lite"/>
    </source>
</evidence>
<dbReference type="EMBL" id="JAADJZ010000006">
    <property type="protein sequence ID" value="KAF2874540.1"/>
    <property type="molecule type" value="Genomic_DNA"/>
</dbReference>
<accession>A0A7C8M9I3</accession>
<evidence type="ECO:0008006" key="4">
    <source>
        <dbReference type="Google" id="ProtNLM"/>
    </source>
</evidence>
<dbReference type="AlphaFoldDB" id="A0A7C8M9I3"/>
<gene>
    <name evidence="2" type="ORF">BDV95DRAFT_604710</name>
</gene>
<keyword evidence="3" id="KW-1185">Reference proteome</keyword>
<organism evidence="2 3">
    <name type="scientific">Massariosphaeria phaeospora</name>
    <dbReference type="NCBI Taxonomy" id="100035"/>
    <lineage>
        <taxon>Eukaryota</taxon>
        <taxon>Fungi</taxon>
        <taxon>Dikarya</taxon>
        <taxon>Ascomycota</taxon>
        <taxon>Pezizomycotina</taxon>
        <taxon>Dothideomycetes</taxon>
        <taxon>Pleosporomycetidae</taxon>
        <taxon>Pleosporales</taxon>
        <taxon>Pleosporales incertae sedis</taxon>
        <taxon>Massariosphaeria</taxon>
    </lineage>
</organism>
<protein>
    <recommendedName>
        <fullName evidence="4">BZIP domain-containing protein</fullName>
    </recommendedName>
</protein>